<dbReference type="PANTHER" id="PTHR35813:SF1">
    <property type="entry name" value="INNER MEMBRANE PROTEIN YBAN"/>
    <property type="match status" value="1"/>
</dbReference>
<keyword evidence="1" id="KW-0812">Transmembrane</keyword>
<feature type="transmembrane region" description="Helical" evidence="1">
    <location>
        <begin position="107"/>
        <end position="125"/>
    </location>
</feature>
<evidence type="ECO:0008006" key="4">
    <source>
        <dbReference type="Google" id="ProtNLM"/>
    </source>
</evidence>
<keyword evidence="3" id="KW-1185">Reference proteome</keyword>
<feature type="transmembrane region" description="Helical" evidence="1">
    <location>
        <begin position="12"/>
        <end position="33"/>
    </location>
</feature>
<dbReference type="AlphaFoldDB" id="A0A5C6ACV7"/>
<dbReference type="InterPro" id="IPR007401">
    <property type="entry name" value="DUF454"/>
</dbReference>
<evidence type="ECO:0000256" key="1">
    <source>
        <dbReference type="SAM" id="Phobius"/>
    </source>
</evidence>
<name>A0A5C6ACV7_9BACT</name>
<comment type="caution">
    <text evidence="2">The sequence shown here is derived from an EMBL/GenBank/DDBJ whole genome shotgun (WGS) entry which is preliminary data.</text>
</comment>
<protein>
    <recommendedName>
        <fullName evidence="4">Inner membrane protein YbaN</fullName>
    </recommendedName>
</protein>
<evidence type="ECO:0000313" key="2">
    <source>
        <dbReference type="EMBL" id="TWT97237.1"/>
    </source>
</evidence>
<dbReference type="PANTHER" id="PTHR35813">
    <property type="entry name" value="INNER MEMBRANE PROTEIN YBAN"/>
    <property type="match status" value="1"/>
</dbReference>
<dbReference type="RefSeq" id="WP_146577866.1">
    <property type="nucleotide sequence ID" value="NZ_SJPM01000004.1"/>
</dbReference>
<evidence type="ECO:0000313" key="3">
    <source>
        <dbReference type="Proteomes" id="UP000316213"/>
    </source>
</evidence>
<sequence>MVEPVRGPKRFLYWCGAAFFFTLAMIGVVLPGIPTTPFLLLMCYFLLRVSPALHAKAMAWPIVGGPLQDWRDQGGVRPKVKRLAYAMVTLLVGSTLIFSSLGPAFKLVVFCAAVYGVSVVARLPVARGDLAK</sequence>
<accession>A0A5C6ACV7</accession>
<organism evidence="2 3">
    <name type="scientific">Neorhodopirellula pilleata</name>
    <dbReference type="NCBI Taxonomy" id="2714738"/>
    <lineage>
        <taxon>Bacteria</taxon>
        <taxon>Pseudomonadati</taxon>
        <taxon>Planctomycetota</taxon>
        <taxon>Planctomycetia</taxon>
        <taxon>Pirellulales</taxon>
        <taxon>Pirellulaceae</taxon>
        <taxon>Neorhodopirellula</taxon>
    </lineage>
</organism>
<dbReference type="EMBL" id="SJPM01000004">
    <property type="protein sequence ID" value="TWT97237.1"/>
    <property type="molecule type" value="Genomic_DNA"/>
</dbReference>
<dbReference type="Pfam" id="PF04304">
    <property type="entry name" value="DUF454"/>
    <property type="match status" value="1"/>
</dbReference>
<dbReference type="GO" id="GO:0005886">
    <property type="term" value="C:plasma membrane"/>
    <property type="evidence" value="ECO:0007669"/>
    <property type="project" value="TreeGrafter"/>
</dbReference>
<dbReference type="Proteomes" id="UP000316213">
    <property type="component" value="Unassembled WGS sequence"/>
</dbReference>
<proteinExistence type="predicted"/>
<gene>
    <name evidence="2" type="ORF">Pla100_23870</name>
</gene>
<reference evidence="2 3" key="1">
    <citation type="submission" date="2019-02" db="EMBL/GenBank/DDBJ databases">
        <title>Deep-cultivation of Planctomycetes and their phenomic and genomic characterization uncovers novel biology.</title>
        <authorList>
            <person name="Wiegand S."/>
            <person name="Jogler M."/>
            <person name="Boedeker C."/>
            <person name="Pinto D."/>
            <person name="Vollmers J."/>
            <person name="Rivas-Marin E."/>
            <person name="Kohn T."/>
            <person name="Peeters S.H."/>
            <person name="Heuer A."/>
            <person name="Rast P."/>
            <person name="Oberbeckmann S."/>
            <person name="Bunk B."/>
            <person name="Jeske O."/>
            <person name="Meyerdierks A."/>
            <person name="Storesund J.E."/>
            <person name="Kallscheuer N."/>
            <person name="Luecker S."/>
            <person name="Lage O.M."/>
            <person name="Pohl T."/>
            <person name="Merkel B.J."/>
            <person name="Hornburger P."/>
            <person name="Mueller R.-W."/>
            <person name="Bruemmer F."/>
            <person name="Labrenz M."/>
            <person name="Spormann A.M."/>
            <person name="Op Den Camp H."/>
            <person name="Overmann J."/>
            <person name="Amann R."/>
            <person name="Jetten M.S.M."/>
            <person name="Mascher T."/>
            <person name="Medema M.H."/>
            <person name="Devos D.P."/>
            <person name="Kaster A.-K."/>
            <person name="Ovreas L."/>
            <person name="Rohde M."/>
            <person name="Galperin M.Y."/>
            <person name="Jogler C."/>
        </authorList>
    </citation>
    <scope>NUCLEOTIDE SEQUENCE [LARGE SCALE GENOMIC DNA]</scope>
    <source>
        <strain evidence="2 3">Pla100</strain>
    </source>
</reference>
<feature type="transmembrane region" description="Helical" evidence="1">
    <location>
        <begin position="83"/>
        <end position="101"/>
    </location>
</feature>
<dbReference type="OrthoDB" id="275781at2"/>
<keyword evidence="1" id="KW-0472">Membrane</keyword>
<keyword evidence="1" id="KW-1133">Transmembrane helix</keyword>